<protein>
    <recommendedName>
        <fullName evidence="4">Transposase MuDR plant domain-containing protein</fullName>
    </recommendedName>
</protein>
<feature type="region of interest" description="Disordered" evidence="1">
    <location>
        <begin position="1"/>
        <end position="41"/>
    </location>
</feature>
<sequence length="179" mass="20594">MEYDELGFGGDDRDVYGDEDGSDESEDPSYEPLANEHVDEDDDEEFLAKAFDFADMIESATTETSRIKAVCIDDPCEWEIYCSWCEPLGGFQIKTYRPTHNYSRVLKNPLANRKWVGKKLVEALRLHPTLTSKDACKHMVANYQVQLIEIKLYRSLDIARDVVEGSENEQYALLWDYCA</sequence>
<evidence type="ECO:0000313" key="2">
    <source>
        <dbReference type="EMBL" id="PKI54326.1"/>
    </source>
</evidence>
<evidence type="ECO:0008006" key="4">
    <source>
        <dbReference type="Google" id="ProtNLM"/>
    </source>
</evidence>
<accession>A0A2I0JF83</accession>
<gene>
    <name evidence="2" type="ORF">CRG98_025294</name>
</gene>
<reference evidence="2 3" key="1">
    <citation type="submission" date="2017-11" db="EMBL/GenBank/DDBJ databases">
        <title>De-novo sequencing of pomegranate (Punica granatum L.) genome.</title>
        <authorList>
            <person name="Akparov Z."/>
            <person name="Amiraslanov A."/>
            <person name="Hajiyeva S."/>
            <person name="Abbasov M."/>
            <person name="Kaur K."/>
            <person name="Hamwieh A."/>
            <person name="Solovyev V."/>
            <person name="Salamov A."/>
            <person name="Braich B."/>
            <person name="Kosarev P."/>
            <person name="Mahmoud A."/>
            <person name="Hajiyev E."/>
            <person name="Babayeva S."/>
            <person name="Izzatullayeva V."/>
            <person name="Mammadov A."/>
            <person name="Mammadov A."/>
            <person name="Sharifova S."/>
            <person name="Ojaghi J."/>
            <person name="Eynullazada K."/>
            <person name="Bayramov B."/>
            <person name="Abdulazimova A."/>
            <person name="Shahmuradov I."/>
        </authorList>
    </citation>
    <scope>NUCLEOTIDE SEQUENCE [LARGE SCALE GENOMIC DNA]</scope>
    <source>
        <strain evidence="3">cv. AG2017</strain>
        <tissue evidence="2">Leaf</tissue>
    </source>
</reference>
<comment type="caution">
    <text evidence="2">The sequence shown here is derived from an EMBL/GenBank/DDBJ whole genome shotgun (WGS) entry which is preliminary data.</text>
</comment>
<dbReference type="EMBL" id="PGOL01001788">
    <property type="protein sequence ID" value="PKI54326.1"/>
    <property type="molecule type" value="Genomic_DNA"/>
</dbReference>
<evidence type="ECO:0000256" key="1">
    <source>
        <dbReference type="SAM" id="MobiDB-lite"/>
    </source>
</evidence>
<keyword evidence="3" id="KW-1185">Reference proteome</keyword>
<organism evidence="2 3">
    <name type="scientific">Punica granatum</name>
    <name type="common">Pomegranate</name>
    <dbReference type="NCBI Taxonomy" id="22663"/>
    <lineage>
        <taxon>Eukaryota</taxon>
        <taxon>Viridiplantae</taxon>
        <taxon>Streptophyta</taxon>
        <taxon>Embryophyta</taxon>
        <taxon>Tracheophyta</taxon>
        <taxon>Spermatophyta</taxon>
        <taxon>Magnoliopsida</taxon>
        <taxon>eudicotyledons</taxon>
        <taxon>Gunneridae</taxon>
        <taxon>Pentapetalae</taxon>
        <taxon>rosids</taxon>
        <taxon>malvids</taxon>
        <taxon>Myrtales</taxon>
        <taxon>Lythraceae</taxon>
        <taxon>Punica</taxon>
    </lineage>
</organism>
<dbReference type="PANTHER" id="PTHR31973:SF187">
    <property type="entry name" value="MUTATOR TRANSPOSASE MUDRA PROTEIN"/>
    <property type="match status" value="1"/>
</dbReference>
<proteinExistence type="predicted"/>
<dbReference type="Proteomes" id="UP000233551">
    <property type="component" value="Unassembled WGS sequence"/>
</dbReference>
<name>A0A2I0JF83_PUNGR</name>
<dbReference type="AlphaFoldDB" id="A0A2I0JF83"/>
<dbReference type="PANTHER" id="PTHR31973">
    <property type="entry name" value="POLYPROTEIN, PUTATIVE-RELATED"/>
    <property type="match status" value="1"/>
</dbReference>
<feature type="compositionally biased region" description="Acidic residues" evidence="1">
    <location>
        <begin position="17"/>
        <end position="29"/>
    </location>
</feature>
<evidence type="ECO:0000313" key="3">
    <source>
        <dbReference type="Proteomes" id="UP000233551"/>
    </source>
</evidence>